<evidence type="ECO:0000259" key="3">
    <source>
        <dbReference type="Pfam" id="PF19124"/>
    </source>
</evidence>
<evidence type="ECO:0000259" key="2">
    <source>
        <dbReference type="Pfam" id="PF07853"/>
    </source>
</evidence>
<comment type="caution">
    <text evidence="4">The sequence shown here is derived from an EMBL/GenBank/DDBJ whole genome shotgun (WGS) entry which is preliminary data.</text>
</comment>
<dbReference type="Pfam" id="PF19124">
    <property type="entry name" value="DUF5808"/>
    <property type="match status" value="1"/>
</dbReference>
<organism evidence="4 5">
    <name type="scientific">Actinoallomurus oryzae</name>
    <dbReference type="NCBI Taxonomy" id="502180"/>
    <lineage>
        <taxon>Bacteria</taxon>
        <taxon>Bacillati</taxon>
        <taxon>Actinomycetota</taxon>
        <taxon>Actinomycetes</taxon>
        <taxon>Streptosporangiales</taxon>
        <taxon>Thermomonosporaceae</taxon>
        <taxon>Actinoallomurus</taxon>
    </lineage>
</organism>
<dbReference type="EMBL" id="BAABHF010000019">
    <property type="protein sequence ID" value="GAA4494940.1"/>
    <property type="molecule type" value="Genomic_DNA"/>
</dbReference>
<evidence type="ECO:0000313" key="5">
    <source>
        <dbReference type="Proteomes" id="UP001500503"/>
    </source>
</evidence>
<feature type="transmembrane region" description="Helical" evidence="1">
    <location>
        <begin position="257"/>
        <end position="278"/>
    </location>
</feature>
<keyword evidence="5" id="KW-1185">Reference proteome</keyword>
<sequence>MTLAVVTAVPVLLVGVMHWLMPSLVPPTTPFGVRVPRDRAGAPVVAAQRRRYRAVTGVVAVVVVVGALYVGRPWAAPAAVGVELLAGMACYLHARRRITEVKVAEDWFGGRRQVAVADTSLRTDPERYPWLWAAPAAVLTLATVIIGAVAYPGMPARLAIHFGPAGRPDHYAAKSFASAFGPVLAQVASTILLLAIAGVALRSRAQLDAEDPQAATRHRRFVAASARALLVLAGCTSVTFLFGSLANWHLISAPGPVIAALNVVPAVLGAAAILVVVIRVGQGGSRLRLGGPAAGRAGTVNRDDDRLYRLGIFYYNPDDPAVFVPKRFGFGWTLNLARPVTWLIGGLLLVMVLIGALGGR</sequence>
<accession>A0ABP8Q1S1</accession>
<dbReference type="Pfam" id="PF07853">
    <property type="entry name" value="DUF1648"/>
    <property type="match status" value="1"/>
</dbReference>
<dbReference type="Proteomes" id="UP001500503">
    <property type="component" value="Unassembled WGS sequence"/>
</dbReference>
<feature type="transmembrane region" description="Helical" evidence="1">
    <location>
        <begin position="130"/>
        <end position="151"/>
    </location>
</feature>
<name>A0ABP8Q1S1_9ACTN</name>
<feature type="transmembrane region" description="Helical" evidence="1">
    <location>
        <begin position="52"/>
        <end position="70"/>
    </location>
</feature>
<feature type="domain" description="DUF5808" evidence="3">
    <location>
        <begin position="317"/>
        <end position="342"/>
    </location>
</feature>
<feature type="transmembrane region" description="Helical" evidence="1">
    <location>
        <begin position="171"/>
        <end position="201"/>
    </location>
</feature>
<dbReference type="InterPro" id="IPR043831">
    <property type="entry name" value="DUF5808"/>
</dbReference>
<dbReference type="PANTHER" id="PTHR37810">
    <property type="entry name" value="IMMUNITY PROTEIN SDPI"/>
    <property type="match status" value="1"/>
</dbReference>
<keyword evidence="1" id="KW-1133">Transmembrane helix</keyword>
<keyword evidence="1" id="KW-0472">Membrane</keyword>
<gene>
    <name evidence="4" type="ORF">GCM10023191_034910</name>
</gene>
<feature type="transmembrane region" description="Helical" evidence="1">
    <location>
        <begin position="76"/>
        <end position="94"/>
    </location>
</feature>
<evidence type="ECO:0000313" key="4">
    <source>
        <dbReference type="EMBL" id="GAA4494940.1"/>
    </source>
</evidence>
<feature type="transmembrane region" description="Helical" evidence="1">
    <location>
        <begin position="6"/>
        <end position="31"/>
    </location>
</feature>
<dbReference type="PANTHER" id="PTHR37810:SF9">
    <property type="entry name" value="MEMBRANE PROTEIN"/>
    <property type="match status" value="1"/>
</dbReference>
<protein>
    <submittedName>
        <fullName evidence="4">DUF5808 domain-containing protein</fullName>
    </submittedName>
</protein>
<feature type="domain" description="DUF1648" evidence="2">
    <location>
        <begin position="139"/>
        <end position="184"/>
    </location>
</feature>
<evidence type="ECO:0000256" key="1">
    <source>
        <dbReference type="SAM" id="Phobius"/>
    </source>
</evidence>
<reference evidence="5" key="1">
    <citation type="journal article" date="2019" name="Int. J. Syst. Evol. Microbiol.">
        <title>The Global Catalogue of Microorganisms (GCM) 10K type strain sequencing project: providing services to taxonomists for standard genome sequencing and annotation.</title>
        <authorList>
            <consortium name="The Broad Institute Genomics Platform"/>
            <consortium name="The Broad Institute Genome Sequencing Center for Infectious Disease"/>
            <person name="Wu L."/>
            <person name="Ma J."/>
        </authorList>
    </citation>
    <scope>NUCLEOTIDE SEQUENCE [LARGE SCALE GENOMIC DNA]</scope>
    <source>
        <strain evidence="5">JCM 17933</strain>
    </source>
</reference>
<dbReference type="RefSeq" id="WP_345464749.1">
    <property type="nucleotide sequence ID" value="NZ_BAABHF010000019.1"/>
</dbReference>
<proteinExistence type="predicted"/>
<feature type="transmembrane region" description="Helical" evidence="1">
    <location>
        <begin position="336"/>
        <end position="357"/>
    </location>
</feature>
<keyword evidence="1" id="KW-0812">Transmembrane</keyword>
<dbReference type="InterPro" id="IPR012867">
    <property type="entry name" value="DUF1648"/>
</dbReference>
<feature type="transmembrane region" description="Helical" evidence="1">
    <location>
        <begin position="221"/>
        <end position="245"/>
    </location>
</feature>